<comment type="pathway">
    <text evidence="2">Porphyrin-containing compound metabolism; protoporphyrin-IX biosynthesis; coproporphyrinogen-III from 5-aminolevulinate: step 2/4.</text>
</comment>
<feature type="domain" description="Porphobilinogen deaminase N-terminal" evidence="9">
    <location>
        <begin position="3"/>
        <end position="207"/>
    </location>
</feature>
<dbReference type="PROSITE" id="PS00533">
    <property type="entry name" value="PORPHOBILINOGEN_DEAM"/>
    <property type="match status" value="1"/>
</dbReference>
<dbReference type="HAMAP" id="MF_00260">
    <property type="entry name" value="Porphobil_deam"/>
    <property type="match status" value="1"/>
</dbReference>
<evidence type="ECO:0000256" key="1">
    <source>
        <dbReference type="ARBA" id="ARBA00002869"/>
    </source>
</evidence>
<sequence>MNLRIGSRGSQLALWQANHIAALLRGHGHTVEIEIIKTTGDRLQEVTFAQVGSKGMFTKEIEEALAEGRVDLAVHSLKDLPTELPAPFTLAATPPRVDPRDVLVSVKYHSLHALPHGAVVGTSSQRRRAQLLALRPDIQAVEFRGNVDTRLRKLAEGQVGAILLAAAGLDRLEKTEWIRERLEPHHFCPAAGQGSLGIETRKDDAATIAAIAFLNDPATCFAVTAERAALAALGGGCQVPIGIHCRLAPQDEAGEWQEIFAVVADPATGKAIRIHHESRRSEIGPVALGQLAAELLIEAGAAPLLEATANPPAGASA</sequence>
<name>A0AAU7DGX5_9BACT</name>
<comment type="similarity">
    <text evidence="3 8">Belongs to the HMBS family.</text>
</comment>
<evidence type="ECO:0000256" key="3">
    <source>
        <dbReference type="ARBA" id="ARBA00005638"/>
    </source>
</evidence>
<comment type="function">
    <text evidence="1 8">Tetrapolymerization of the monopyrrole PBG into the hydroxymethylbilane pre-uroporphyrinogen in several discrete steps.</text>
</comment>
<dbReference type="PANTHER" id="PTHR11557">
    <property type="entry name" value="PORPHOBILINOGEN DEAMINASE"/>
    <property type="match status" value="1"/>
</dbReference>
<dbReference type="PANTHER" id="PTHR11557:SF0">
    <property type="entry name" value="PORPHOBILINOGEN DEAMINASE"/>
    <property type="match status" value="1"/>
</dbReference>
<dbReference type="PRINTS" id="PR00151">
    <property type="entry name" value="PORPHBDMNASE"/>
</dbReference>
<dbReference type="PIRSF" id="PIRSF001438">
    <property type="entry name" value="4pyrrol_synth_OHMeBilane_synth"/>
    <property type="match status" value="1"/>
</dbReference>
<dbReference type="EMBL" id="CP121196">
    <property type="protein sequence ID" value="XBH16051.1"/>
    <property type="molecule type" value="Genomic_DNA"/>
</dbReference>
<gene>
    <name evidence="8 11" type="primary">hemC</name>
    <name evidence="11" type="ORF">P8935_15915</name>
</gene>
<dbReference type="GO" id="GO:0006782">
    <property type="term" value="P:protoporphyrinogen IX biosynthetic process"/>
    <property type="evidence" value="ECO:0007669"/>
    <property type="project" value="UniProtKB-UniRule"/>
</dbReference>
<dbReference type="InterPro" id="IPR022419">
    <property type="entry name" value="Porphobilin_deaminase_cofac_BS"/>
</dbReference>
<evidence type="ECO:0000259" key="10">
    <source>
        <dbReference type="Pfam" id="PF03900"/>
    </source>
</evidence>
<evidence type="ECO:0000259" key="9">
    <source>
        <dbReference type="Pfam" id="PF01379"/>
    </source>
</evidence>
<accession>A0AAU7DGX5</accession>
<dbReference type="InterPro" id="IPR036803">
    <property type="entry name" value="Porphobilinogen_deaminase_C_sf"/>
</dbReference>
<comment type="catalytic activity">
    <reaction evidence="7 8">
        <text>4 porphobilinogen + H2O = hydroxymethylbilane + 4 NH4(+)</text>
        <dbReference type="Rhea" id="RHEA:13185"/>
        <dbReference type="ChEBI" id="CHEBI:15377"/>
        <dbReference type="ChEBI" id="CHEBI:28938"/>
        <dbReference type="ChEBI" id="CHEBI:57845"/>
        <dbReference type="ChEBI" id="CHEBI:58126"/>
        <dbReference type="EC" id="2.5.1.61"/>
    </reaction>
</comment>
<dbReference type="GO" id="GO:0005737">
    <property type="term" value="C:cytoplasm"/>
    <property type="evidence" value="ECO:0007669"/>
    <property type="project" value="UniProtKB-UniRule"/>
</dbReference>
<proteinExistence type="inferred from homology"/>
<dbReference type="EC" id="2.5.1.61" evidence="8"/>
<dbReference type="Gene3D" id="3.30.160.40">
    <property type="entry name" value="Porphobilinogen deaminase, C-terminal domain"/>
    <property type="match status" value="1"/>
</dbReference>
<dbReference type="SUPFAM" id="SSF54782">
    <property type="entry name" value="Porphobilinogen deaminase (hydroxymethylbilane synthase), C-terminal domain"/>
    <property type="match status" value="1"/>
</dbReference>
<dbReference type="RefSeq" id="WP_348261282.1">
    <property type="nucleotide sequence ID" value="NZ_CP121196.1"/>
</dbReference>
<evidence type="ECO:0000256" key="8">
    <source>
        <dbReference type="HAMAP-Rule" id="MF_00260"/>
    </source>
</evidence>
<comment type="miscellaneous">
    <text evidence="8">The porphobilinogen subunits are added to the dipyrromethane group.</text>
</comment>
<dbReference type="FunFam" id="3.40.190.10:FF:000005">
    <property type="entry name" value="Porphobilinogen deaminase"/>
    <property type="match status" value="1"/>
</dbReference>
<dbReference type="NCBIfam" id="TIGR00212">
    <property type="entry name" value="hemC"/>
    <property type="match status" value="1"/>
</dbReference>
<dbReference type="SUPFAM" id="SSF53850">
    <property type="entry name" value="Periplasmic binding protein-like II"/>
    <property type="match status" value="1"/>
</dbReference>
<dbReference type="Pfam" id="PF03900">
    <property type="entry name" value="Porphobil_deamC"/>
    <property type="match status" value="1"/>
</dbReference>
<dbReference type="Pfam" id="PF01379">
    <property type="entry name" value="Porphobil_deam"/>
    <property type="match status" value="1"/>
</dbReference>
<feature type="modified residue" description="S-(dipyrrolylmethanemethyl)cysteine" evidence="8">
    <location>
        <position position="237"/>
    </location>
</feature>
<comment type="subunit">
    <text evidence="4 8">Monomer.</text>
</comment>
<dbReference type="InterPro" id="IPR022418">
    <property type="entry name" value="Porphobilinogen_deaminase_C"/>
</dbReference>
<dbReference type="GO" id="GO:0004418">
    <property type="term" value="F:hydroxymethylbilane synthase activity"/>
    <property type="evidence" value="ECO:0007669"/>
    <property type="project" value="UniProtKB-UniRule"/>
</dbReference>
<evidence type="ECO:0000256" key="2">
    <source>
        <dbReference type="ARBA" id="ARBA00004735"/>
    </source>
</evidence>
<dbReference type="InterPro" id="IPR000860">
    <property type="entry name" value="HemC"/>
</dbReference>
<dbReference type="AlphaFoldDB" id="A0AAU7DGX5"/>
<comment type="cofactor">
    <cofactor evidence="8">
        <name>dipyrromethane</name>
        <dbReference type="ChEBI" id="CHEBI:60342"/>
    </cofactor>
    <text evidence="8">Binds 1 dipyrromethane group covalently.</text>
</comment>
<evidence type="ECO:0000313" key="11">
    <source>
        <dbReference type="EMBL" id="XBH16051.1"/>
    </source>
</evidence>
<keyword evidence="5 8" id="KW-0808">Transferase</keyword>
<evidence type="ECO:0000256" key="6">
    <source>
        <dbReference type="ARBA" id="ARBA00023244"/>
    </source>
</evidence>
<evidence type="ECO:0000256" key="4">
    <source>
        <dbReference type="ARBA" id="ARBA00011245"/>
    </source>
</evidence>
<organism evidence="11">
    <name type="scientific">Telmatobacter sp. DSM 110680</name>
    <dbReference type="NCBI Taxonomy" id="3036704"/>
    <lineage>
        <taxon>Bacteria</taxon>
        <taxon>Pseudomonadati</taxon>
        <taxon>Acidobacteriota</taxon>
        <taxon>Terriglobia</taxon>
        <taxon>Terriglobales</taxon>
        <taxon>Acidobacteriaceae</taxon>
        <taxon>Telmatobacter</taxon>
    </lineage>
</organism>
<feature type="domain" description="Porphobilinogen deaminase C-terminal" evidence="10">
    <location>
        <begin position="221"/>
        <end position="297"/>
    </location>
</feature>
<evidence type="ECO:0000256" key="5">
    <source>
        <dbReference type="ARBA" id="ARBA00022679"/>
    </source>
</evidence>
<evidence type="ECO:0000256" key="7">
    <source>
        <dbReference type="ARBA" id="ARBA00048169"/>
    </source>
</evidence>
<reference evidence="11" key="1">
    <citation type="submission" date="2023-03" db="EMBL/GenBank/DDBJ databases">
        <title>Edaphobacter sp.</title>
        <authorList>
            <person name="Huber K.J."/>
            <person name="Papendorf J."/>
            <person name="Pilke C."/>
            <person name="Bunk B."/>
            <person name="Sproeer C."/>
            <person name="Pester M."/>
        </authorList>
    </citation>
    <scope>NUCLEOTIDE SEQUENCE</scope>
    <source>
        <strain evidence="11">DSM 110680</strain>
    </source>
</reference>
<keyword evidence="6 8" id="KW-0627">Porphyrin biosynthesis</keyword>
<dbReference type="InterPro" id="IPR022417">
    <property type="entry name" value="Porphobilin_deaminase_N"/>
</dbReference>
<protein>
    <recommendedName>
        <fullName evidence="8">Porphobilinogen deaminase</fullName>
        <shortName evidence="8">PBG</shortName>
        <ecNumber evidence="8">2.5.1.61</ecNumber>
    </recommendedName>
    <alternativeName>
        <fullName evidence="8">Hydroxymethylbilane synthase</fullName>
        <shortName evidence="8">HMBS</shortName>
    </alternativeName>
    <alternativeName>
        <fullName evidence="8">Pre-uroporphyrinogen synthase</fullName>
    </alternativeName>
</protein>
<dbReference type="Gene3D" id="3.40.190.10">
    <property type="entry name" value="Periplasmic binding protein-like II"/>
    <property type="match status" value="2"/>
</dbReference>